<reference evidence="1" key="1">
    <citation type="submission" date="2022-11" db="EMBL/GenBank/DDBJ databases">
        <authorList>
            <person name="Petersen C."/>
        </authorList>
    </citation>
    <scope>NUCLEOTIDE SEQUENCE</scope>
    <source>
        <strain evidence="1">IBT 30761</strain>
    </source>
</reference>
<accession>A0A9W9FGZ1</accession>
<dbReference type="RefSeq" id="XP_056475593.1">
    <property type="nucleotide sequence ID" value="XM_056619434.1"/>
</dbReference>
<evidence type="ECO:0000313" key="1">
    <source>
        <dbReference type="EMBL" id="KAJ5099939.1"/>
    </source>
</evidence>
<dbReference type="GeneID" id="81358413"/>
<dbReference type="EMBL" id="JAPQKI010000005">
    <property type="protein sequence ID" value="KAJ5099939.1"/>
    <property type="molecule type" value="Genomic_DNA"/>
</dbReference>
<dbReference type="Proteomes" id="UP001149074">
    <property type="component" value="Unassembled WGS sequence"/>
</dbReference>
<organism evidence="1 2">
    <name type="scientific">Penicillium argentinense</name>
    <dbReference type="NCBI Taxonomy" id="1131581"/>
    <lineage>
        <taxon>Eukaryota</taxon>
        <taxon>Fungi</taxon>
        <taxon>Dikarya</taxon>
        <taxon>Ascomycota</taxon>
        <taxon>Pezizomycotina</taxon>
        <taxon>Eurotiomycetes</taxon>
        <taxon>Eurotiomycetidae</taxon>
        <taxon>Eurotiales</taxon>
        <taxon>Aspergillaceae</taxon>
        <taxon>Penicillium</taxon>
    </lineage>
</organism>
<name>A0A9W9FGZ1_9EURO</name>
<comment type="caution">
    <text evidence="1">The sequence shown here is derived from an EMBL/GenBank/DDBJ whole genome shotgun (WGS) entry which is preliminary data.</text>
</comment>
<protein>
    <submittedName>
        <fullName evidence="1">Uncharacterized protein</fullName>
    </submittedName>
</protein>
<proteinExistence type="predicted"/>
<sequence length="84" mass="9404">MFLSAKASFENDLISFILYEEEHHLIAIVAARGCGPKVHNSSGLDPITFSYYSLTISAVAYWQRKTLGIMPSQTYLAPLPQYGY</sequence>
<reference evidence="1" key="2">
    <citation type="journal article" date="2023" name="IMA Fungus">
        <title>Comparative genomic study of the Penicillium genus elucidates a diverse pangenome and 15 lateral gene transfer events.</title>
        <authorList>
            <person name="Petersen C."/>
            <person name="Sorensen T."/>
            <person name="Nielsen M.R."/>
            <person name="Sondergaard T.E."/>
            <person name="Sorensen J.L."/>
            <person name="Fitzpatrick D.A."/>
            <person name="Frisvad J.C."/>
            <person name="Nielsen K.L."/>
        </authorList>
    </citation>
    <scope>NUCLEOTIDE SEQUENCE</scope>
    <source>
        <strain evidence="1">IBT 30761</strain>
    </source>
</reference>
<dbReference type="AlphaFoldDB" id="A0A9W9FGZ1"/>
<gene>
    <name evidence="1" type="ORF">N7532_006940</name>
</gene>
<dbReference type="OrthoDB" id="5371818at2759"/>
<evidence type="ECO:0000313" key="2">
    <source>
        <dbReference type="Proteomes" id="UP001149074"/>
    </source>
</evidence>
<keyword evidence="2" id="KW-1185">Reference proteome</keyword>